<dbReference type="InterPro" id="IPR051276">
    <property type="entry name" value="Saccharopine_DH-like_oxidrdct"/>
</dbReference>
<dbReference type="AlphaFoldDB" id="A0A381YUF9"/>
<feature type="domain" description="Saccharopine dehydrogenase NADP binding" evidence="1">
    <location>
        <begin position="10"/>
        <end position="142"/>
    </location>
</feature>
<dbReference type="SUPFAM" id="SSF51735">
    <property type="entry name" value="NAD(P)-binding Rossmann-fold domains"/>
    <property type="match status" value="1"/>
</dbReference>
<dbReference type="InterPro" id="IPR005097">
    <property type="entry name" value="Sacchrp_dh_NADP-bd"/>
</dbReference>
<reference evidence="2" key="1">
    <citation type="submission" date="2018-05" db="EMBL/GenBank/DDBJ databases">
        <authorList>
            <person name="Lanie J.A."/>
            <person name="Ng W.-L."/>
            <person name="Kazmierczak K.M."/>
            <person name="Andrzejewski T.M."/>
            <person name="Davidsen T.M."/>
            <person name="Wayne K.J."/>
            <person name="Tettelin H."/>
            <person name="Glass J.I."/>
            <person name="Rusch D."/>
            <person name="Podicherti R."/>
            <person name="Tsui H.-C.T."/>
            <person name="Winkler M.E."/>
        </authorList>
    </citation>
    <scope>NUCLEOTIDE SEQUENCE</scope>
</reference>
<dbReference type="Pfam" id="PF03435">
    <property type="entry name" value="Sacchrp_dh_NADP"/>
    <property type="match status" value="1"/>
</dbReference>
<dbReference type="PANTHER" id="PTHR12286">
    <property type="entry name" value="SACCHAROPINE DEHYDROGENASE-LIKE OXIDOREDUCTASE"/>
    <property type="match status" value="1"/>
</dbReference>
<protein>
    <recommendedName>
        <fullName evidence="1">Saccharopine dehydrogenase NADP binding domain-containing protein</fullName>
    </recommendedName>
</protein>
<gene>
    <name evidence="2" type="ORF">METZ01_LOCUS133530</name>
</gene>
<name>A0A381YUF9_9ZZZZ</name>
<dbReference type="PANTHER" id="PTHR12286:SF5">
    <property type="entry name" value="SACCHAROPINE DEHYDROGENASE-LIKE OXIDOREDUCTASE"/>
    <property type="match status" value="1"/>
</dbReference>
<accession>A0A381YUF9</accession>
<dbReference type="EMBL" id="UINC01019094">
    <property type="protein sequence ID" value="SVA80676.1"/>
    <property type="molecule type" value="Genomic_DNA"/>
</dbReference>
<proteinExistence type="predicted"/>
<organism evidence="2">
    <name type="scientific">marine metagenome</name>
    <dbReference type="NCBI Taxonomy" id="408172"/>
    <lineage>
        <taxon>unclassified sequences</taxon>
        <taxon>metagenomes</taxon>
        <taxon>ecological metagenomes</taxon>
    </lineage>
</organism>
<dbReference type="GO" id="GO:0009247">
    <property type="term" value="P:glycolipid biosynthetic process"/>
    <property type="evidence" value="ECO:0007669"/>
    <property type="project" value="TreeGrafter"/>
</dbReference>
<dbReference type="InterPro" id="IPR036291">
    <property type="entry name" value="NAD(P)-bd_dom_sf"/>
</dbReference>
<evidence type="ECO:0000259" key="1">
    <source>
        <dbReference type="Pfam" id="PF03435"/>
    </source>
</evidence>
<sequence>MIEQKKYDLVVWGATGFTGQLVCEYLASNYNVNYDSDLRWAIAGRNQAKLENIRADLIKKNNGKGNLPVLIGDSHKVESLVKITAQTKVVLTTVGPYLHYGETLVSACITTGTHYCDITGEIPFIWNTIHKLHDSALKAKVKIVHSCGFDSIPSDLGCLFLQNHAIQSNGKPCTQVKLFVEKIKGGVSGGTVASMIAIIKRVKDKKIKKLLFNPFALYPESTSPGPKQPWQKKTQWDKDMNCWTSPFIMAQFNSCIVRRSNALLNFKYNRDFLYEEVITMPNSRLAYLKGELKRISFKLLAGLLYFPFTRSMLQITLLPKPGQGPSKNTRDKGFFRLKLVGKLNGEKFGAQVSCEKDPGYSGTAQMISEAALCLAIDDLKLPKIYGILTPASSMGTTLIDRLQNSGMNFSIVSDF</sequence>
<evidence type="ECO:0000313" key="2">
    <source>
        <dbReference type="EMBL" id="SVA80676.1"/>
    </source>
</evidence>
<dbReference type="Gene3D" id="3.40.50.720">
    <property type="entry name" value="NAD(P)-binding Rossmann-like Domain"/>
    <property type="match status" value="1"/>
</dbReference>
<dbReference type="GO" id="GO:0005886">
    <property type="term" value="C:plasma membrane"/>
    <property type="evidence" value="ECO:0007669"/>
    <property type="project" value="TreeGrafter"/>
</dbReference>